<dbReference type="InterPro" id="IPR011991">
    <property type="entry name" value="ArsR-like_HTH"/>
</dbReference>
<dbReference type="EMBL" id="CP120678">
    <property type="protein sequence ID" value="WIW71283.1"/>
    <property type="molecule type" value="Genomic_DNA"/>
</dbReference>
<keyword evidence="1" id="KW-0805">Transcription regulation</keyword>
<evidence type="ECO:0000313" key="6">
    <source>
        <dbReference type="Proteomes" id="UP001243623"/>
    </source>
</evidence>
<dbReference type="PANTHER" id="PTHR33154:SF18">
    <property type="entry name" value="ARSENICAL RESISTANCE OPERON REPRESSOR"/>
    <property type="match status" value="1"/>
</dbReference>
<dbReference type="PRINTS" id="PR00778">
    <property type="entry name" value="HTHARSR"/>
</dbReference>
<dbReference type="GO" id="GO:0003700">
    <property type="term" value="F:DNA-binding transcription factor activity"/>
    <property type="evidence" value="ECO:0007669"/>
    <property type="project" value="InterPro"/>
</dbReference>
<evidence type="ECO:0000256" key="3">
    <source>
        <dbReference type="ARBA" id="ARBA00023163"/>
    </source>
</evidence>
<dbReference type="KEGG" id="sgbi:P3F81_02920"/>
<dbReference type="InterPro" id="IPR051081">
    <property type="entry name" value="HTH_MetalResp_TranReg"/>
</dbReference>
<dbReference type="CDD" id="cd00090">
    <property type="entry name" value="HTH_ARSR"/>
    <property type="match status" value="1"/>
</dbReference>
<gene>
    <name evidence="5" type="ORF">P3F81_02920</name>
</gene>
<dbReference type="NCBIfam" id="NF033788">
    <property type="entry name" value="HTH_metalloreg"/>
    <property type="match status" value="1"/>
</dbReference>
<keyword evidence="3" id="KW-0804">Transcription</keyword>
<feature type="domain" description="HTH arsR-type" evidence="4">
    <location>
        <begin position="1"/>
        <end position="88"/>
    </location>
</feature>
<keyword evidence="2" id="KW-0238">DNA-binding</keyword>
<dbReference type="PROSITE" id="PS50987">
    <property type="entry name" value="HTH_ARSR_2"/>
    <property type="match status" value="1"/>
</dbReference>
<dbReference type="PANTHER" id="PTHR33154">
    <property type="entry name" value="TRANSCRIPTIONAL REGULATOR, ARSR FAMILY"/>
    <property type="match status" value="1"/>
</dbReference>
<proteinExistence type="predicted"/>
<dbReference type="Proteomes" id="UP001243623">
    <property type="component" value="Chromosome"/>
</dbReference>
<evidence type="ECO:0000256" key="1">
    <source>
        <dbReference type="ARBA" id="ARBA00023015"/>
    </source>
</evidence>
<dbReference type="InterPro" id="IPR001845">
    <property type="entry name" value="HTH_ArsR_DNA-bd_dom"/>
</dbReference>
<dbReference type="Pfam" id="PF01022">
    <property type="entry name" value="HTH_5"/>
    <property type="match status" value="1"/>
</dbReference>
<dbReference type="GO" id="GO:0003677">
    <property type="term" value="F:DNA binding"/>
    <property type="evidence" value="ECO:0007669"/>
    <property type="project" value="UniProtKB-KW"/>
</dbReference>
<dbReference type="AlphaFoldDB" id="A0A9Y2ESS5"/>
<dbReference type="InterPro" id="IPR036388">
    <property type="entry name" value="WH-like_DNA-bd_sf"/>
</dbReference>
<dbReference type="InterPro" id="IPR036390">
    <property type="entry name" value="WH_DNA-bd_sf"/>
</dbReference>
<reference evidence="5" key="1">
    <citation type="submission" date="2023-03" db="EMBL/GenBank/DDBJ databases">
        <title>Selenobaculum gbiensis gen. nov. sp. nov., a new bacterium isolated from the gut microbiota of IBD patient.</title>
        <authorList>
            <person name="Yeo S."/>
            <person name="Park H."/>
            <person name="Huh C.S."/>
        </authorList>
    </citation>
    <scope>NUCLEOTIDE SEQUENCE</scope>
    <source>
        <strain evidence="5">ICN-92133</strain>
    </source>
</reference>
<sequence length="108" mass="12406">MKYVDVLKALADQNRLAILCYLMSGSKCVCEIENILPISQSATSKQLGRLRMVGLIDAEKKGQWVYYQLVSNIYELYPFLKELLEGVDAQYKFSKRGKQMDCSENSFH</sequence>
<dbReference type="RefSeq" id="WP_147667599.1">
    <property type="nucleotide sequence ID" value="NZ_CP120678.1"/>
</dbReference>
<protein>
    <submittedName>
        <fullName evidence="5">Metalloregulator ArsR/SmtB family transcription factor</fullName>
    </submittedName>
</protein>
<evidence type="ECO:0000313" key="5">
    <source>
        <dbReference type="EMBL" id="WIW71283.1"/>
    </source>
</evidence>
<dbReference type="SMART" id="SM00418">
    <property type="entry name" value="HTH_ARSR"/>
    <property type="match status" value="1"/>
</dbReference>
<organism evidence="5 6">
    <name type="scientific">Selenobaculum gibii</name>
    <dbReference type="NCBI Taxonomy" id="3054208"/>
    <lineage>
        <taxon>Bacteria</taxon>
        <taxon>Bacillati</taxon>
        <taxon>Bacillota</taxon>
        <taxon>Negativicutes</taxon>
        <taxon>Selenomonadales</taxon>
        <taxon>Selenomonadaceae</taxon>
        <taxon>Selenobaculum</taxon>
    </lineage>
</organism>
<evidence type="ECO:0000259" key="4">
    <source>
        <dbReference type="PROSITE" id="PS50987"/>
    </source>
</evidence>
<dbReference type="SUPFAM" id="SSF46785">
    <property type="entry name" value="Winged helix' DNA-binding domain"/>
    <property type="match status" value="1"/>
</dbReference>
<evidence type="ECO:0000256" key="2">
    <source>
        <dbReference type="ARBA" id="ARBA00023125"/>
    </source>
</evidence>
<keyword evidence="6" id="KW-1185">Reference proteome</keyword>
<name>A0A9Y2ESS5_9FIRM</name>
<accession>A0A9Y2ESS5</accession>
<dbReference type="Gene3D" id="1.10.10.10">
    <property type="entry name" value="Winged helix-like DNA-binding domain superfamily/Winged helix DNA-binding domain"/>
    <property type="match status" value="1"/>
</dbReference>